<dbReference type="AlphaFoldDB" id="A0A117LG25"/>
<dbReference type="EMBL" id="LGHB01000001">
    <property type="protein sequence ID" value="KUK97638.1"/>
    <property type="molecule type" value="Genomic_DNA"/>
</dbReference>
<dbReference type="SUPFAM" id="SSF52317">
    <property type="entry name" value="Class I glutamine amidotransferase-like"/>
    <property type="match status" value="1"/>
</dbReference>
<evidence type="ECO:0000259" key="2">
    <source>
        <dbReference type="Pfam" id="PF01965"/>
    </source>
</evidence>
<comment type="similarity">
    <text evidence="1">Belongs to the peptidase C56 family.</text>
</comment>
<dbReference type="Proteomes" id="UP000057043">
    <property type="component" value="Unassembled WGS sequence"/>
</dbReference>
<proteinExistence type="inferred from homology"/>
<evidence type="ECO:0000313" key="6">
    <source>
        <dbReference type="Proteomes" id="UP000057043"/>
    </source>
</evidence>
<feature type="domain" description="DJ-1/PfpI" evidence="2">
    <location>
        <begin position="6"/>
        <end position="171"/>
    </location>
</feature>
<evidence type="ECO:0000313" key="5">
    <source>
        <dbReference type="Proteomes" id="UP000053961"/>
    </source>
</evidence>
<accession>A0A117LG25</accession>
<protein>
    <submittedName>
        <fullName evidence="3">Intracellular protease, PfpI family</fullName>
    </submittedName>
</protein>
<keyword evidence="3" id="KW-0378">Hydrolase</keyword>
<dbReference type="InterPro" id="IPR006286">
    <property type="entry name" value="C56_PfpI-like"/>
</dbReference>
<comment type="caution">
    <text evidence="3">The sequence shown here is derived from an EMBL/GenBank/DDBJ whole genome shotgun (WGS) entry which is preliminary data.</text>
</comment>
<dbReference type="GO" id="GO:0006508">
    <property type="term" value="P:proteolysis"/>
    <property type="evidence" value="ECO:0007669"/>
    <property type="project" value="UniProtKB-KW"/>
</dbReference>
<dbReference type="Proteomes" id="UP000053961">
    <property type="component" value="Unassembled WGS sequence"/>
</dbReference>
<dbReference type="EMBL" id="LGFT01000006">
    <property type="protein sequence ID" value="KUK45253.1"/>
    <property type="molecule type" value="Genomic_DNA"/>
</dbReference>
<dbReference type="NCBIfam" id="TIGR01382">
    <property type="entry name" value="PfpI"/>
    <property type="match status" value="1"/>
</dbReference>
<evidence type="ECO:0000256" key="1">
    <source>
        <dbReference type="ARBA" id="ARBA00008542"/>
    </source>
</evidence>
<dbReference type="PATRIC" id="fig|301375.6.peg.1051"/>
<evidence type="ECO:0000313" key="4">
    <source>
        <dbReference type="EMBL" id="KUK97638.1"/>
    </source>
</evidence>
<dbReference type="PROSITE" id="PS51276">
    <property type="entry name" value="PEPTIDASE_C56_PFPI"/>
    <property type="match status" value="1"/>
</dbReference>
<dbReference type="GO" id="GO:0008233">
    <property type="term" value="F:peptidase activity"/>
    <property type="evidence" value="ECO:0007669"/>
    <property type="project" value="UniProtKB-KW"/>
</dbReference>
<name>A0A117LG25_9EURY</name>
<dbReference type="CDD" id="cd03134">
    <property type="entry name" value="GATase1_PfpI_like"/>
    <property type="match status" value="1"/>
</dbReference>
<dbReference type="InterPro" id="IPR029062">
    <property type="entry name" value="Class_I_gatase-like"/>
</dbReference>
<organism evidence="3 6">
    <name type="scientific">Methanothrix harundinacea</name>
    <dbReference type="NCBI Taxonomy" id="301375"/>
    <lineage>
        <taxon>Archaea</taxon>
        <taxon>Methanobacteriati</taxon>
        <taxon>Methanobacteriota</taxon>
        <taxon>Stenosarchaea group</taxon>
        <taxon>Methanomicrobia</taxon>
        <taxon>Methanotrichales</taxon>
        <taxon>Methanotrichaceae</taxon>
        <taxon>Methanothrix</taxon>
    </lineage>
</organism>
<dbReference type="Gene3D" id="3.40.50.880">
    <property type="match status" value="1"/>
</dbReference>
<keyword evidence="3" id="KW-0645">Protease</keyword>
<dbReference type="PANTHER" id="PTHR42733">
    <property type="entry name" value="DJ-1 PROTEIN"/>
    <property type="match status" value="1"/>
</dbReference>
<reference evidence="5 6" key="2">
    <citation type="journal article" date="2015" name="MBio">
        <title>Genome-Resolved Metagenomic Analysis Reveals Roles for Candidate Phyla and Other Microbial Community Members in Biogeochemical Transformations in Oil Reservoirs.</title>
        <authorList>
            <person name="Hu P."/>
            <person name="Tom L."/>
            <person name="Singh A."/>
            <person name="Thomas B.C."/>
            <person name="Baker B.J."/>
            <person name="Piceno Y.M."/>
            <person name="Andersen G.L."/>
            <person name="Banfield J.F."/>
        </authorList>
    </citation>
    <scope>NUCLEOTIDE SEQUENCE [LARGE SCALE GENOMIC DNA]</scope>
    <source>
        <strain evidence="3">57_489</strain>
    </source>
</reference>
<reference evidence="4" key="1">
    <citation type="journal article" date="2015" name="MBio">
        <title>Genome-resolved metagenomic analysis reveals roles for candidate phyla and other microbial community members in biogeochemical transformations in oil reservoirs.</title>
        <authorList>
            <person name="Hu P."/>
            <person name="Tom L."/>
            <person name="Singh A."/>
            <person name="Thomas B.C."/>
            <person name="Baker B.J."/>
            <person name="Piceno Y.M."/>
            <person name="Andersen G.L."/>
            <person name="Banfield J.F."/>
        </authorList>
    </citation>
    <scope>NUCLEOTIDE SEQUENCE [LARGE SCALE GENOMIC DNA]</scope>
    <source>
        <strain evidence="4">56_747</strain>
    </source>
</reference>
<dbReference type="InterPro" id="IPR002818">
    <property type="entry name" value="DJ-1/PfpI"/>
</dbReference>
<gene>
    <name evidence="3" type="ORF">XD72_0388</name>
    <name evidence="4" type="ORF">XE07_0052</name>
</gene>
<sequence length="175" mass="19300">MELEGKKVALLVAKDYEDFEFWYPYYRMTEAGVEVVIVGTADGDDVVESKHAYPAEIDLRADSALMEAEKLDGLIVPGGWAPDRLRRCEKTLDLVRTVFEDGKVVAAICHGPQVLISADVVRGKRMTSAPAIKDDMRNAGAIWVDDEVVVDGNMISSRSPPDLPAFCREIIGVMK</sequence>
<evidence type="ECO:0000313" key="3">
    <source>
        <dbReference type="EMBL" id="KUK45253.1"/>
    </source>
</evidence>
<dbReference type="Pfam" id="PF01965">
    <property type="entry name" value="DJ-1_PfpI"/>
    <property type="match status" value="1"/>
</dbReference>